<organism evidence="1 2">
    <name type="scientific">Diphasiastrum complanatum</name>
    <name type="common">Issler's clubmoss</name>
    <name type="synonym">Lycopodium complanatum</name>
    <dbReference type="NCBI Taxonomy" id="34168"/>
    <lineage>
        <taxon>Eukaryota</taxon>
        <taxon>Viridiplantae</taxon>
        <taxon>Streptophyta</taxon>
        <taxon>Embryophyta</taxon>
        <taxon>Tracheophyta</taxon>
        <taxon>Lycopodiopsida</taxon>
        <taxon>Lycopodiales</taxon>
        <taxon>Lycopodiaceae</taxon>
        <taxon>Lycopodioideae</taxon>
        <taxon>Diphasiastrum</taxon>
    </lineage>
</organism>
<sequence length="998" mass="110140">MGSVFQNFCNGAVANFVSYGGKMVALLRLQKRYPAGHVFSTMKESLWLRGRSGFPSTEKMATGFDQQKAHPYAKAKKWLVNGKCSLEFVADVLELCKKGRPHELVEISSFLQASSSPSAAAIFRSLLQSCIKQRDLEAGRKVQSLLMSSALAPNTVLLNHLIRLFSTCGSLSEANQIFHSLPEPDIHSWTAIIAAHTKHGESQEAVRLYVEMQRSFVKPNEYAYVAGLKACACAADLHSGRRIHTDVINMGYDSNAYVGTALIDMYSKCGKADEALNVFTMLPKGDVVCWNAIITGLAQNGLGEQALQLFIMMKNLGIKPNHVTFVSILKACITTGDLVQGRLVHSQIIDCGLDSNVLVGSTLIDMYAKCGAVEEASKVFKNLQTKNVVTWNAMVAAYAEHGLGRRALQLLGQMQKEGMKPDSFTFVSALKACGKMEVLHEGKKIHCQVVEQGLEEDAFIGSALIDMYSKCRVLHEAWQVFYKSQKVSLVLWNSMIAAYIQHGQFEQALQLFKRMEQEGLIPDGITFVCVLRACSSIPALDQGKLIHAQIIHYGLESDCSVGSTLVDMYVKCGSLNEASEVFSKIARRDVVAWNALIVGVVQHGFDRKALDLFDAMRLEGVEPDKITMVTILKACGRLLSIDYGKLIHACIANHGLELDEVVGSNLIDMYVKCGSLEMASQVFDRLPRRNVLAWNAMIKGYAMHGHNQMSLIFFNNMQQEGTKCDGVTFVSILKICGSLAAIKKGEQIHEQIIQEGFESEIFVTNSLIDMYIKCGSLDKARKVFDDLTEKDIVSWSTIIAGYTQHKLYQDAIYLFGRMQQAGIEPNDITYVSVLKCCGSILATNQGQQIHESFIKSGSTLDFVVGNALIDMYAKCGSLTKARNVFDELPGRNVQSWNALLSGYAHHGLGQQAVQHFQTMQHEGTKPDDVTLVSVLSACSHANLLDAGCQIFYSMLEDLSKLISMQHYACMVDLLSRSGNLNDAEDFIRNIKLPADTIV</sequence>
<dbReference type="EMBL" id="CM055108">
    <property type="protein sequence ID" value="KAJ7525156.1"/>
    <property type="molecule type" value="Genomic_DNA"/>
</dbReference>
<evidence type="ECO:0000313" key="1">
    <source>
        <dbReference type="EMBL" id="KAJ7525156.1"/>
    </source>
</evidence>
<protein>
    <submittedName>
        <fullName evidence="1">Uncharacterized protein</fullName>
    </submittedName>
</protein>
<proteinExistence type="predicted"/>
<gene>
    <name evidence="1" type="ORF">O6H91_17G039400</name>
</gene>
<dbReference type="Proteomes" id="UP001162992">
    <property type="component" value="Chromosome 17"/>
</dbReference>
<comment type="caution">
    <text evidence="1">The sequence shown here is derived from an EMBL/GenBank/DDBJ whole genome shotgun (WGS) entry which is preliminary data.</text>
</comment>
<accession>A0ACC2B5V2</accession>
<name>A0ACC2B5V2_DIPCM</name>
<reference evidence="2" key="1">
    <citation type="journal article" date="2024" name="Proc. Natl. Acad. Sci. U.S.A.">
        <title>Extraordinary preservation of gene collinearity over three hundred million years revealed in homosporous lycophytes.</title>
        <authorList>
            <person name="Li C."/>
            <person name="Wickell D."/>
            <person name="Kuo L.Y."/>
            <person name="Chen X."/>
            <person name="Nie B."/>
            <person name="Liao X."/>
            <person name="Peng D."/>
            <person name="Ji J."/>
            <person name="Jenkins J."/>
            <person name="Williams M."/>
            <person name="Shu S."/>
            <person name="Plott C."/>
            <person name="Barry K."/>
            <person name="Rajasekar S."/>
            <person name="Grimwood J."/>
            <person name="Han X."/>
            <person name="Sun S."/>
            <person name="Hou Z."/>
            <person name="He W."/>
            <person name="Dai G."/>
            <person name="Sun C."/>
            <person name="Schmutz J."/>
            <person name="Leebens-Mack J.H."/>
            <person name="Li F.W."/>
            <person name="Wang L."/>
        </authorList>
    </citation>
    <scope>NUCLEOTIDE SEQUENCE [LARGE SCALE GENOMIC DNA]</scope>
    <source>
        <strain evidence="2">cv. PW_Plant_1</strain>
    </source>
</reference>
<keyword evidence="2" id="KW-1185">Reference proteome</keyword>
<evidence type="ECO:0000313" key="2">
    <source>
        <dbReference type="Proteomes" id="UP001162992"/>
    </source>
</evidence>